<evidence type="ECO:0000256" key="3">
    <source>
        <dbReference type="ARBA" id="ARBA00022989"/>
    </source>
</evidence>
<evidence type="ECO:0000256" key="4">
    <source>
        <dbReference type="ARBA" id="ARBA00023136"/>
    </source>
</evidence>
<proteinExistence type="predicted"/>
<evidence type="ECO:0000313" key="7">
    <source>
        <dbReference type="Proteomes" id="UP000273675"/>
    </source>
</evidence>
<dbReference type="GO" id="GO:0016020">
    <property type="term" value="C:membrane"/>
    <property type="evidence" value="ECO:0007669"/>
    <property type="project" value="UniProtKB-SubCell"/>
</dbReference>
<reference evidence="6 7" key="1">
    <citation type="submission" date="2018-10" db="EMBL/GenBank/DDBJ databases">
        <title>Genomic Encyclopedia of Type Strains, Phase IV (KMG-IV): sequencing the most valuable type-strain genomes for metagenomic binning, comparative biology and taxonomic classification.</title>
        <authorList>
            <person name="Goeker M."/>
        </authorList>
    </citation>
    <scope>NUCLEOTIDE SEQUENCE [LARGE SCALE GENOMIC DNA]</scope>
    <source>
        <strain evidence="6 7">DSM 4734</strain>
    </source>
</reference>
<name>A0A495D480_9PROT</name>
<evidence type="ECO:0000256" key="5">
    <source>
        <dbReference type="SAM" id="Phobius"/>
    </source>
</evidence>
<dbReference type="Pfam" id="PF01124">
    <property type="entry name" value="MAPEG"/>
    <property type="match status" value="1"/>
</dbReference>
<evidence type="ECO:0008006" key="8">
    <source>
        <dbReference type="Google" id="ProtNLM"/>
    </source>
</evidence>
<feature type="transmembrane region" description="Helical" evidence="5">
    <location>
        <begin position="6"/>
        <end position="25"/>
    </location>
</feature>
<dbReference type="InterPro" id="IPR001129">
    <property type="entry name" value="Membr-assoc_MAPEG"/>
</dbReference>
<dbReference type="EMBL" id="RBIM01000006">
    <property type="protein sequence ID" value="RKQ95589.1"/>
    <property type="molecule type" value="Genomic_DNA"/>
</dbReference>
<organism evidence="6 7">
    <name type="scientific">Maricaulis maris</name>
    <dbReference type="NCBI Taxonomy" id="74318"/>
    <lineage>
        <taxon>Bacteria</taxon>
        <taxon>Pseudomonadati</taxon>
        <taxon>Pseudomonadota</taxon>
        <taxon>Alphaproteobacteria</taxon>
        <taxon>Maricaulales</taxon>
        <taxon>Maricaulaceae</taxon>
        <taxon>Maricaulis</taxon>
    </lineage>
</organism>
<evidence type="ECO:0000313" key="6">
    <source>
        <dbReference type="EMBL" id="RKQ95589.1"/>
    </source>
</evidence>
<keyword evidence="4 5" id="KW-0472">Membrane</keyword>
<dbReference type="Proteomes" id="UP000273675">
    <property type="component" value="Unassembled WGS sequence"/>
</dbReference>
<keyword evidence="2 5" id="KW-0812">Transmembrane</keyword>
<feature type="transmembrane region" description="Helical" evidence="5">
    <location>
        <begin position="68"/>
        <end position="94"/>
    </location>
</feature>
<evidence type="ECO:0000256" key="2">
    <source>
        <dbReference type="ARBA" id="ARBA00022692"/>
    </source>
</evidence>
<comment type="caution">
    <text evidence="6">The sequence shown here is derived from an EMBL/GenBank/DDBJ whole genome shotgun (WGS) entry which is preliminary data.</text>
</comment>
<feature type="transmembrane region" description="Helical" evidence="5">
    <location>
        <begin position="114"/>
        <end position="136"/>
    </location>
</feature>
<keyword evidence="3 5" id="KW-1133">Transmembrane helix</keyword>
<accession>A0A495D480</accession>
<dbReference type="SUPFAM" id="SSF161084">
    <property type="entry name" value="MAPEG domain-like"/>
    <property type="match status" value="1"/>
</dbReference>
<dbReference type="Gene3D" id="1.20.120.550">
    <property type="entry name" value="Membrane associated eicosanoid/glutathione metabolism-like domain"/>
    <property type="match status" value="1"/>
</dbReference>
<dbReference type="InterPro" id="IPR023352">
    <property type="entry name" value="MAPEG-like_dom_sf"/>
</dbReference>
<evidence type="ECO:0000256" key="1">
    <source>
        <dbReference type="ARBA" id="ARBA00004370"/>
    </source>
</evidence>
<gene>
    <name evidence="6" type="ORF">C7435_2692</name>
</gene>
<comment type="subcellular location">
    <subcellularLocation>
        <location evidence="1">Membrane</location>
    </subcellularLocation>
</comment>
<sequence>MSDALIYPLLVQVALTFVLLFANALMRTGAVGSGKVKPADIVLGQRAWPRKVQQVSNAFQNQMETPTLFFVGVILALVLGLGGPVLAALAWVWAALRIIHAVIHTTSNNLRWRFYSFAAGVFVLLAFWITLAVGIFTR</sequence>
<protein>
    <recommendedName>
        <fullName evidence="8">MAPEG family protein</fullName>
    </recommendedName>
</protein>
<dbReference type="RefSeq" id="WP_170150477.1">
    <property type="nucleotide sequence ID" value="NZ_RBIM01000006.1"/>
</dbReference>
<dbReference type="AlphaFoldDB" id="A0A495D480"/>